<evidence type="ECO:0000313" key="2">
    <source>
        <dbReference type="Proteomes" id="UP001159363"/>
    </source>
</evidence>
<name>A0ABQ9I7H4_9NEOP</name>
<dbReference type="Proteomes" id="UP001159363">
    <property type="component" value="Chromosome 2"/>
</dbReference>
<proteinExistence type="predicted"/>
<evidence type="ECO:0000313" key="1">
    <source>
        <dbReference type="EMBL" id="KAJ8892602.1"/>
    </source>
</evidence>
<protein>
    <submittedName>
        <fullName evidence="1">Uncharacterized protein</fullName>
    </submittedName>
</protein>
<reference evidence="1 2" key="1">
    <citation type="submission" date="2023-02" db="EMBL/GenBank/DDBJ databases">
        <title>LHISI_Scaffold_Assembly.</title>
        <authorList>
            <person name="Stuart O.P."/>
            <person name="Cleave R."/>
            <person name="Magrath M.J.L."/>
            <person name="Mikheyev A.S."/>
        </authorList>
    </citation>
    <scope>NUCLEOTIDE SEQUENCE [LARGE SCALE GENOMIC DNA]</scope>
    <source>
        <strain evidence="1">Daus_M_001</strain>
        <tissue evidence="1">Leg muscle</tissue>
    </source>
</reference>
<comment type="caution">
    <text evidence="1">The sequence shown here is derived from an EMBL/GenBank/DDBJ whole genome shotgun (WGS) entry which is preliminary data.</text>
</comment>
<keyword evidence="2" id="KW-1185">Reference proteome</keyword>
<dbReference type="EMBL" id="JARBHB010000002">
    <property type="protein sequence ID" value="KAJ8892602.1"/>
    <property type="molecule type" value="Genomic_DNA"/>
</dbReference>
<gene>
    <name evidence="1" type="ORF">PR048_005183</name>
</gene>
<sequence length="74" mass="8426">MARALNKVQAGEQTGAYKWGNGTPAMKEAIYRRTFNSDFNLNFHVHKNYTCAKCDQHKILKGAPVVDENEKKKL</sequence>
<organism evidence="1 2">
    <name type="scientific">Dryococelus australis</name>
    <dbReference type="NCBI Taxonomy" id="614101"/>
    <lineage>
        <taxon>Eukaryota</taxon>
        <taxon>Metazoa</taxon>
        <taxon>Ecdysozoa</taxon>
        <taxon>Arthropoda</taxon>
        <taxon>Hexapoda</taxon>
        <taxon>Insecta</taxon>
        <taxon>Pterygota</taxon>
        <taxon>Neoptera</taxon>
        <taxon>Polyneoptera</taxon>
        <taxon>Phasmatodea</taxon>
        <taxon>Verophasmatodea</taxon>
        <taxon>Anareolatae</taxon>
        <taxon>Phasmatidae</taxon>
        <taxon>Eurycanthinae</taxon>
        <taxon>Dryococelus</taxon>
    </lineage>
</organism>
<accession>A0ABQ9I7H4</accession>